<name>A0A6C0AT57_9ZZZZ</name>
<sequence length="169" mass="20428">MPRIKLNMKIVYTLYIILSTMTETRMLMYKHYSIDELEKTYFWHLLEPDGVDFHYVYNKKRKYAYFMPNNEDSHFGLAHARKMNNYKRTIFKRKIISSLLDKTKIWLPEIKRQVITYIGFDSYINNTKVNDFGLIRRPFSFNSIYVPLPVIEDHELLIIDNIEEQNTAQ</sequence>
<organism evidence="1">
    <name type="scientific">viral metagenome</name>
    <dbReference type="NCBI Taxonomy" id="1070528"/>
    <lineage>
        <taxon>unclassified sequences</taxon>
        <taxon>metagenomes</taxon>
        <taxon>organismal metagenomes</taxon>
    </lineage>
</organism>
<evidence type="ECO:0000313" key="1">
    <source>
        <dbReference type="EMBL" id="QHS83107.1"/>
    </source>
</evidence>
<protein>
    <submittedName>
        <fullName evidence="1">Uncharacterized protein</fullName>
    </submittedName>
</protein>
<dbReference type="AlphaFoldDB" id="A0A6C0AT57"/>
<accession>A0A6C0AT57</accession>
<dbReference type="EMBL" id="MN738749">
    <property type="protein sequence ID" value="QHS83107.1"/>
    <property type="molecule type" value="Genomic_DNA"/>
</dbReference>
<proteinExistence type="predicted"/>
<reference evidence="1" key="1">
    <citation type="journal article" date="2020" name="Nature">
        <title>Giant virus diversity and host interactions through global metagenomics.</title>
        <authorList>
            <person name="Schulz F."/>
            <person name="Roux S."/>
            <person name="Paez-Espino D."/>
            <person name="Jungbluth S."/>
            <person name="Walsh D.A."/>
            <person name="Denef V.J."/>
            <person name="McMahon K.D."/>
            <person name="Konstantinidis K.T."/>
            <person name="Eloe-Fadrosh E.A."/>
            <person name="Kyrpides N.C."/>
            <person name="Woyke T."/>
        </authorList>
    </citation>
    <scope>NUCLEOTIDE SEQUENCE</scope>
    <source>
        <strain evidence="1">GVMAG-S-ERX555943-30</strain>
    </source>
</reference>